<gene>
    <name evidence="1" type="ORF">F5148DRAFT_534254</name>
</gene>
<dbReference type="Proteomes" id="UP001207468">
    <property type="component" value="Unassembled WGS sequence"/>
</dbReference>
<keyword evidence="2" id="KW-1185">Reference proteome</keyword>
<proteinExistence type="predicted"/>
<evidence type="ECO:0000313" key="1">
    <source>
        <dbReference type="EMBL" id="KAI9451791.1"/>
    </source>
</evidence>
<reference evidence="1" key="1">
    <citation type="submission" date="2021-03" db="EMBL/GenBank/DDBJ databases">
        <title>Evolutionary priming and transition to the ectomycorrhizal habit in an iconic lineage of mushroom-forming fungi: is preadaptation a requirement?</title>
        <authorList>
            <consortium name="DOE Joint Genome Institute"/>
            <person name="Looney B.P."/>
            <person name="Miyauchi S."/>
            <person name="Morin E."/>
            <person name="Drula E."/>
            <person name="Courty P.E."/>
            <person name="Chicoki N."/>
            <person name="Fauchery L."/>
            <person name="Kohler A."/>
            <person name="Kuo A."/>
            <person name="LaButti K."/>
            <person name="Pangilinan J."/>
            <person name="Lipzen A."/>
            <person name="Riley R."/>
            <person name="Andreopoulos W."/>
            <person name="He G."/>
            <person name="Johnson J."/>
            <person name="Barry K.W."/>
            <person name="Grigoriev I.V."/>
            <person name="Nagy L."/>
            <person name="Hibbett D."/>
            <person name="Henrissat B."/>
            <person name="Matheny P.B."/>
            <person name="Labbe J."/>
            <person name="Martin A.F."/>
        </authorList>
    </citation>
    <scope>NUCLEOTIDE SEQUENCE</scope>
    <source>
        <strain evidence="1">BPL698</strain>
    </source>
</reference>
<organism evidence="1 2">
    <name type="scientific">Russula earlei</name>
    <dbReference type="NCBI Taxonomy" id="71964"/>
    <lineage>
        <taxon>Eukaryota</taxon>
        <taxon>Fungi</taxon>
        <taxon>Dikarya</taxon>
        <taxon>Basidiomycota</taxon>
        <taxon>Agaricomycotina</taxon>
        <taxon>Agaricomycetes</taxon>
        <taxon>Russulales</taxon>
        <taxon>Russulaceae</taxon>
        <taxon>Russula</taxon>
    </lineage>
</organism>
<comment type="caution">
    <text evidence="1">The sequence shown here is derived from an EMBL/GenBank/DDBJ whole genome shotgun (WGS) entry which is preliminary data.</text>
</comment>
<dbReference type="EMBL" id="JAGFNK010000359">
    <property type="protein sequence ID" value="KAI9451791.1"/>
    <property type="molecule type" value="Genomic_DNA"/>
</dbReference>
<accession>A0ACC0TWI2</accession>
<name>A0ACC0TWI2_9AGAM</name>
<evidence type="ECO:0000313" key="2">
    <source>
        <dbReference type="Proteomes" id="UP001207468"/>
    </source>
</evidence>
<sequence length="469" mass="51261">MIVPRHAYRSSSFVPAHRCVNNCMLFQPEPHKPNDRFLAAETPQPPNQASRDIVQLQGNSASYHQGVAWTLQSNGHSNKLPSGVIPNGPNGQTSRETFDPKLSQQLTGGPSLRTTAAPPHPSVSETLVTKSTSAPVIDTPFQSSVKHANTTRLATTLTPGQPRIFSTRNSEPKPAPEPTQRGPLIFTAQDSDSRHINQRKSSHDVGQRGHQQLQGLAKPLPSTTITETPAQGSHFASHRSFSHPLPHNHEQVKTFEAAASYGDEPPPKAHPAMRTLSRSFAARMHAPQTSLEDQKRSFIEHSRKSSHGNRPPKEPTSSIGLSSYPSPEREDAHSSSQARLDGDPLVPSSPPPVPEQDILPPTPPTPPLKSPLRDARSNWSHHMKRQSSSSQPLPPTSTDDVEIETRPDLRKSWAILVSSEPQLYEDDLSSPDVRDSREDVQDTRLLDDLSVQESPNGATSSALSIPRTS</sequence>
<protein>
    <submittedName>
        <fullName evidence="1">Uncharacterized protein</fullName>
    </submittedName>
</protein>